<dbReference type="SUPFAM" id="SSF48726">
    <property type="entry name" value="Immunoglobulin"/>
    <property type="match status" value="1"/>
</dbReference>
<dbReference type="AlphaFoldDB" id="A0A8B6CSL8"/>
<dbReference type="InterPro" id="IPR049050">
    <property type="entry name" value="nSTAND3"/>
</dbReference>
<feature type="compositionally biased region" description="Basic and acidic residues" evidence="1">
    <location>
        <begin position="949"/>
        <end position="970"/>
    </location>
</feature>
<dbReference type="InterPro" id="IPR027417">
    <property type="entry name" value="P-loop_NTPase"/>
</dbReference>
<dbReference type="InterPro" id="IPR003598">
    <property type="entry name" value="Ig_sub2"/>
</dbReference>
<sequence>MIGCVENVVAAAIKQAIDLLAQMIGYVRHVGNLVIQQNTAMQTLILLVKIANLNQNQIQTFPTIQKAVTIPHVTSILLTSKLQLPVKRKENEFMILNGDNVKIVCYVNSYIPVRSVTWLKERNGEIIQITSAMETYVMVSGKSPSLIIYNFNAEDQGKYRCIVRNVVGLRTEMFVSCRNLMSRVGWWTGFVTVLQHIPVFHTGDITLHTYDIDSQSKSTVYNVYKGDDITMEQCCDDQQKCIAVKWFKESDTLAELDMSNEQYSGGVLEVPSLTIKSTTIGNAGKYISLLIFDNGKTKTSSFRMKIIPQVKIYKALCEHREDRTFIRPVVCDAIDKIMQENKIVVITGREGTGKSKICLELASCYDEKDYMVLKVDLSKNHSIYTDISNVLLIIDDQQYTQDSLNTFMKDLVSVLPERNIQVVLTCMNLDLKIVRNVPEINELKSETFMDINSCLTPEEKEQILRRYMKENNIEVSSSAESNFKDPNILTDLSVLVTLDEDVIKAIRNEEPWKGFPLCASLFCSERKFLHLGKKYFTNPPRQVFEELKVLYKTAKKKSNSLDTVNEYCILVYILENSNHQLDLNDPNLCRKLVEKYKILFQFKYIPEKPGSNEDQKIAIEKALHRMTNKYLKLHEGKYQFIHPCLSKAMFLSSDSMVDYLLQNGSLHDITEFVRSEVYTALENELIIKIGQEYHHILCERLVRHAFEDHSLLQHIAQYIYPYWRLSGNNLVNMMFKHIEFILFKSLEVHTGDSLSLGNESVSENIINLGRPLRFVNVILLVDELTFKGRDPWIYGPGTSDFLILSALVSAAMGKYATNRDQTFNILLKEFQNRINLESFVKLLSKPLDINGNTFFHYLMLFSEKEASDIMNVSEDRKKYKLDTENVEKYTPLDIASFLGRKHILEELNLRTNFTKQLRDRLKRLAKSGNDEYYDENQKNKNIYQPMVHKTKDDSASPDKRGGEDADDEKNGIKDRFSFLKRTSSIRKEKPSKKEKHDINDVLCFEDIVIHTVVMGKKEDYQSIIELLS</sequence>
<name>A0A8B6CSL8_MYTGA</name>
<dbReference type="EMBL" id="UYJE01002194">
    <property type="protein sequence ID" value="VDI08506.1"/>
    <property type="molecule type" value="Genomic_DNA"/>
</dbReference>
<dbReference type="InterPro" id="IPR036179">
    <property type="entry name" value="Ig-like_dom_sf"/>
</dbReference>
<dbReference type="Proteomes" id="UP000596742">
    <property type="component" value="Unassembled WGS sequence"/>
</dbReference>
<dbReference type="SMART" id="SM00408">
    <property type="entry name" value="IGc2"/>
    <property type="match status" value="1"/>
</dbReference>
<dbReference type="OrthoDB" id="6136449at2759"/>
<organism evidence="3 4">
    <name type="scientific">Mytilus galloprovincialis</name>
    <name type="common">Mediterranean mussel</name>
    <dbReference type="NCBI Taxonomy" id="29158"/>
    <lineage>
        <taxon>Eukaryota</taxon>
        <taxon>Metazoa</taxon>
        <taxon>Spiralia</taxon>
        <taxon>Lophotrochozoa</taxon>
        <taxon>Mollusca</taxon>
        <taxon>Bivalvia</taxon>
        <taxon>Autobranchia</taxon>
        <taxon>Pteriomorphia</taxon>
        <taxon>Mytilida</taxon>
        <taxon>Mytiloidea</taxon>
        <taxon>Mytilidae</taxon>
        <taxon>Mytilinae</taxon>
        <taxon>Mytilus</taxon>
    </lineage>
</organism>
<dbReference type="InterPro" id="IPR007110">
    <property type="entry name" value="Ig-like_dom"/>
</dbReference>
<dbReference type="SUPFAM" id="SSF52540">
    <property type="entry name" value="P-loop containing nucleoside triphosphate hydrolases"/>
    <property type="match status" value="1"/>
</dbReference>
<keyword evidence="4" id="KW-1185">Reference proteome</keyword>
<accession>A0A8B6CSL8</accession>
<comment type="caution">
    <text evidence="3">The sequence shown here is derived from an EMBL/GenBank/DDBJ whole genome shotgun (WGS) entry which is preliminary data.</text>
</comment>
<dbReference type="InterPro" id="IPR003599">
    <property type="entry name" value="Ig_sub"/>
</dbReference>
<evidence type="ECO:0000259" key="2">
    <source>
        <dbReference type="PROSITE" id="PS50835"/>
    </source>
</evidence>
<dbReference type="InterPro" id="IPR013783">
    <property type="entry name" value="Ig-like_fold"/>
</dbReference>
<evidence type="ECO:0000313" key="3">
    <source>
        <dbReference type="EMBL" id="VDI08506.1"/>
    </source>
</evidence>
<gene>
    <name evidence="3" type="ORF">MGAL_10B039097</name>
</gene>
<proteinExistence type="predicted"/>
<dbReference type="SMART" id="SM00409">
    <property type="entry name" value="IG"/>
    <property type="match status" value="1"/>
</dbReference>
<evidence type="ECO:0000256" key="1">
    <source>
        <dbReference type="SAM" id="MobiDB-lite"/>
    </source>
</evidence>
<dbReference type="Pfam" id="PF13927">
    <property type="entry name" value="Ig_3"/>
    <property type="match status" value="1"/>
</dbReference>
<dbReference type="Pfam" id="PF20720">
    <property type="entry name" value="nSTAND3"/>
    <property type="match status" value="1"/>
</dbReference>
<feature type="domain" description="Ig-like" evidence="2">
    <location>
        <begin position="71"/>
        <end position="176"/>
    </location>
</feature>
<dbReference type="PROSITE" id="PS50835">
    <property type="entry name" value="IG_LIKE"/>
    <property type="match status" value="1"/>
</dbReference>
<feature type="region of interest" description="Disordered" evidence="1">
    <location>
        <begin position="930"/>
        <end position="970"/>
    </location>
</feature>
<protein>
    <recommendedName>
        <fullName evidence="2">Ig-like domain-containing protein</fullName>
    </recommendedName>
</protein>
<evidence type="ECO:0000313" key="4">
    <source>
        <dbReference type="Proteomes" id="UP000596742"/>
    </source>
</evidence>
<dbReference type="Gene3D" id="2.60.40.10">
    <property type="entry name" value="Immunoglobulins"/>
    <property type="match status" value="2"/>
</dbReference>
<reference evidence="3" key="1">
    <citation type="submission" date="2018-11" db="EMBL/GenBank/DDBJ databases">
        <authorList>
            <person name="Alioto T."/>
            <person name="Alioto T."/>
        </authorList>
    </citation>
    <scope>NUCLEOTIDE SEQUENCE</scope>
</reference>